<evidence type="ECO:0000259" key="4">
    <source>
        <dbReference type="Pfam" id="PF00177"/>
    </source>
</evidence>
<evidence type="ECO:0000313" key="6">
    <source>
        <dbReference type="Proteomes" id="UP000503462"/>
    </source>
</evidence>
<name>A0A6H0XXA0_9PEZI</name>
<keyword evidence="3" id="KW-0687">Ribonucleoprotein</keyword>
<feature type="domain" description="Small ribosomal subunit protein uS7" evidence="4">
    <location>
        <begin position="34"/>
        <end position="135"/>
    </location>
</feature>
<dbReference type="Proteomes" id="UP000503462">
    <property type="component" value="Chromosome 3"/>
</dbReference>
<dbReference type="GO" id="GO:0005840">
    <property type="term" value="C:ribosome"/>
    <property type="evidence" value="ECO:0007669"/>
    <property type="project" value="UniProtKB-KW"/>
</dbReference>
<evidence type="ECO:0000256" key="1">
    <source>
        <dbReference type="ARBA" id="ARBA00007151"/>
    </source>
</evidence>
<proteinExistence type="inferred from homology"/>
<organism evidence="5 6">
    <name type="scientific">Peltaster fructicola</name>
    <dbReference type="NCBI Taxonomy" id="286661"/>
    <lineage>
        <taxon>Eukaryota</taxon>
        <taxon>Fungi</taxon>
        <taxon>Dikarya</taxon>
        <taxon>Ascomycota</taxon>
        <taxon>Pezizomycotina</taxon>
        <taxon>Dothideomycetes</taxon>
        <taxon>Dothideomycetes incertae sedis</taxon>
        <taxon>Peltaster</taxon>
    </lineage>
</organism>
<dbReference type="GO" id="GO:0006412">
    <property type="term" value="P:translation"/>
    <property type="evidence" value="ECO:0007669"/>
    <property type="project" value="InterPro"/>
</dbReference>
<accession>A0A6H0XXA0</accession>
<dbReference type="PANTHER" id="PTHR11205">
    <property type="entry name" value="RIBOSOMAL PROTEIN S7"/>
    <property type="match status" value="1"/>
</dbReference>
<reference evidence="5 6" key="1">
    <citation type="journal article" date="2016" name="Sci. Rep.">
        <title>Peltaster fructicola genome reveals evolution from an invasive phytopathogen to an ectophytic parasite.</title>
        <authorList>
            <person name="Xu C."/>
            <person name="Chen H."/>
            <person name="Gleason M.L."/>
            <person name="Xu J.R."/>
            <person name="Liu H."/>
            <person name="Zhang R."/>
            <person name="Sun G."/>
        </authorList>
    </citation>
    <scope>NUCLEOTIDE SEQUENCE [LARGE SCALE GENOMIC DNA]</scope>
    <source>
        <strain evidence="5 6">LNHT1506</strain>
    </source>
</reference>
<dbReference type="EMBL" id="CP051141">
    <property type="protein sequence ID" value="QIW99280.1"/>
    <property type="molecule type" value="Genomic_DNA"/>
</dbReference>
<dbReference type="GO" id="GO:1990904">
    <property type="term" value="C:ribonucleoprotein complex"/>
    <property type="evidence" value="ECO:0007669"/>
    <property type="project" value="UniProtKB-KW"/>
</dbReference>
<keyword evidence="2" id="KW-0689">Ribosomal protein</keyword>
<evidence type="ECO:0000256" key="3">
    <source>
        <dbReference type="ARBA" id="ARBA00023274"/>
    </source>
</evidence>
<dbReference type="Pfam" id="PF00177">
    <property type="entry name" value="Ribosomal_S7"/>
    <property type="match status" value="1"/>
</dbReference>
<dbReference type="SUPFAM" id="SSF47973">
    <property type="entry name" value="Ribosomal protein S7"/>
    <property type="match status" value="1"/>
</dbReference>
<dbReference type="InterPro" id="IPR036823">
    <property type="entry name" value="Ribosomal_uS7_dom_sf"/>
</dbReference>
<dbReference type="InterPro" id="IPR000235">
    <property type="entry name" value="Ribosomal_uS7"/>
</dbReference>
<evidence type="ECO:0000256" key="2">
    <source>
        <dbReference type="ARBA" id="ARBA00022980"/>
    </source>
</evidence>
<keyword evidence="6" id="KW-1185">Reference proteome</keyword>
<dbReference type="OrthoDB" id="9972728at2759"/>
<comment type="similarity">
    <text evidence="1">Belongs to the universal ribosomal protein uS7 family.</text>
</comment>
<gene>
    <name evidence="5" type="ORF">AMS68_004798</name>
</gene>
<dbReference type="Gene3D" id="1.10.455.10">
    <property type="entry name" value="Ribosomal protein S7 domain"/>
    <property type="match status" value="1"/>
</dbReference>
<sequence length="148" mass="16168">MAHILSILRTNPAPTFSPSRPLLPGAPPAAHLPLNPVAYLTLAIDSIAPLIRIRSQKGAAGGGVALQLPVPLGLRQRRRIAFNWILEAASKKTSRGSGKMMFPQKVAEELVAVIEGRSAVWQRRDTVHRLGTTARSNLNVKIRKNRNF</sequence>
<evidence type="ECO:0000313" key="5">
    <source>
        <dbReference type="EMBL" id="QIW99280.1"/>
    </source>
</evidence>
<protein>
    <recommendedName>
        <fullName evidence="4">Small ribosomal subunit protein uS7 domain-containing protein</fullName>
    </recommendedName>
</protein>
<dbReference type="AlphaFoldDB" id="A0A6H0XXA0"/>
<dbReference type="InterPro" id="IPR023798">
    <property type="entry name" value="Ribosomal_uS7_dom"/>
</dbReference>